<dbReference type="InterPro" id="IPR053977">
    <property type="entry name" value="Rv2466c-like"/>
</dbReference>
<dbReference type="AlphaFoldDB" id="A0A7W8ZTF4"/>
<gene>
    <name evidence="2" type="ORF">BJ997_000228</name>
</gene>
<dbReference type="RefSeq" id="WP_052541892.1">
    <property type="nucleotide sequence ID" value="NZ_JACHBQ010000001.1"/>
</dbReference>
<evidence type="ECO:0000313" key="2">
    <source>
        <dbReference type="EMBL" id="MBB5639680.1"/>
    </source>
</evidence>
<dbReference type="GO" id="GO:0016853">
    <property type="term" value="F:isomerase activity"/>
    <property type="evidence" value="ECO:0007669"/>
    <property type="project" value="UniProtKB-KW"/>
</dbReference>
<evidence type="ECO:0000256" key="1">
    <source>
        <dbReference type="SAM" id="MobiDB-lite"/>
    </source>
</evidence>
<proteinExistence type="predicted"/>
<comment type="caution">
    <text evidence="2">The sequence shown here is derived from an EMBL/GenBank/DDBJ whole genome shotgun (WGS) entry which is preliminary data.</text>
</comment>
<sequence>MDADLNFYFDPVCPFAWMTSKWVRQVQAQRDYTVDWRFISLRLINAHVDYDAHFPPEYEAGHTAGLRLLRVAARARAEHGREAMSSLYAALGTHIFDTAPDPAQQRTEGEMRERRGTREFAEPILAAAGLPIELADALDDDSWDSEIHRETNEALSLTGKDVGTPIIHFQPPTGVAFFGPVISRLPHEDSAVELWDHVVGLARFPGFAELKRSMREQPQLAAFGIDADTVGQKEDWHGGSRRQPPAEHVTSSVRATA</sequence>
<protein>
    <submittedName>
        <fullName evidence="2">2-hydroxychromene-2-carboxylate isomerase</fullName>
    </submittedName>
</protein>
<evidence type="ECO:0000313" key="3">
    <source>
        <dbReference type="Proteomes" id="UP000561726"/>
    </source>
</evidence>
<dbReference type="EMBL" id="JACHBQ010000001">
    <property type="protein sequence ID" value="MBB5639680.1"/>
    <property type="molecule type" value="Genomic_DNA"/>
</dbReference>
<keyword evidence="2" id="KW-0413">Isomerase</keyword>
<dbReference type="Pfam" id="PF22234">
    <property type="entry name" value="Rv2466c-like"/>
    <property type="match status" value="1"/>
</dbReference>
<name>A0A7W8ZTF4_9MICO</name>
<feature type="region of interest" description="Disordered" evidence="1">
    <location>
        <begin position="231"/>
        <end position="257"/>
    </location>
</feature>
<organism evidence="2 3">
    <name type="scientific">Cryobacterium roopkundense</name>
    <dbReference type="NCBI Taxonomy" id="1001240"/>
    <lineage>
        <taxon>Bacteria</taxon>
        <taxon>Bacillati</taxon>
        <taxon>Actinomycetota</taxon>
        <taxon>Actinomycetes</taxon>
        <taxon>Micrococcales</taxon>
        <taxon>Microbacteriaceae</taxon>
        <taxon>Cryobacterium</taxon>
    </lineage>
</organism>
<dbReference type="Proteomes" id="UP000561726">
    <property type="component" value="Unassembled WGS sequence"/>
</dbReference>
<dbReference type="InterPro" id="IPR036249">
    <property type="entry name" value="Thioredoxin-like_sf"/>
</dbReference>
<accession>A0A7W8ZTF4</accession>
<dbReference type="OrthoDB" id="4125991at2"/>
<dbReference type="Gene3D" id="3.40.30.10">
    <property type="entry name" value="Glutaredoxin"/>
    <property type="match status" value="1"/>
</dbReference>
<dbReference type="SUPFAM" id="SSF52833">
    <property type="entry name" value="Thioredoxin-like"/>
    <property type="match status" value="1"/>
</dbReference>
<reference evidence="2 3" key="1">
    <citation type="submission" date="2020-08" db="EMBL/GenBank/DDBJ databases">
        <title>Sequencing the genomes of 1000 actinobacteria strains.</title>
        <authorList>
            <person name="Klenk H.-P."/>
        </authorList>
    </citation>
    <scope>NUCLEOTIDE SEQUENCE [LARGE SCALE GENOMIC DNA]</scope>
    <source>
        <strain evidence="2 3">DSM 21065</strain>
    </source>
</reference>